<dbReference type="SUPFAM" id="SSF69635">
    <property type="entry name" value="Type III secretory system chaperone-like"/>
    <property type="match status" value="1"/>
</dbReference>
<dbReference type="NCBIfam" id="TIGR02503">
    <property type="entry name" value="type_III_SycN"/>
    <property type="match status" value="1"/>
</dbReference>
<reference evidence="1 2" key="1">
    <citation type="submission" date="2019-07" db="EMBL/GenBank/DDBJ databases">
        <title>Shewanella sp. YLB-06 whole genomic sequence.</title>
        <authorList>
            <person name="Yu L."/>
        </authorList>
    </citation>
    <scope>NUCLEOTIDE SEQUENCE [LARGE SCALE GENOMIC DNA]</scope>
    <source>
        <strain evidence="1 2">YLB-06</strain>
    </source>
</reference>
<dbReference type="Gene3D" id="3.30.1460.10">
    <property type="match status" value="1"/>
</dbReference>
<keyword evidence="2" id="KW-1185">Reference proteome</keyword>
<gene>
    <name evidence="1" type="primary">sycN</name>
    <name evidence="1" type="ORF">FM037_27675</name>
</gene>
<sequence length="123" mass="13984">MDWINSAVDEFCRISGVVSDFSTSAIVQLSFEQRGLLNIEVVQEHLVLFLIRDLEWHHRSEAQVKALRLCHIGQGWPYLIRSGMLGQESLVLSASIPVEDVTLPMIEQAFGLLSRLHDEIEVR</sequence>
<dbReference type="CDD" id="cd17031">
    <property type="entry name" value="T3SC_IA_SycN-like"/>
    <property type="match status" value="1"/>
</dbReference>
<protein>
    <submittedName>
        <fullName evidence="1">Type III secretion chaperone SycN</fullName>
    </submittedName>
</protein>
<proteinExistence type="predicted"/>
<evidence type="ECO:0000313" key="2">
    <source>
        <dbReference type="Proteomes" id="UP000315947"/>
    </source>
</evidence>
<dbReference type="RefSeq" id="WP_144048644.1">
    <property type="nucleotide sequence ID" value="NZ_CP041614.1"/>
</dbReference>
<dbReference type="Pfam" id="PF21665">
    <property type="entry name" value="Type_III_SycN"/>
    <property type="match status" value="1"/>
</dbReference>
<accession>A0ABX5X6I4</accession>
<dbReference type="InterPro" id="IPR012673">
    <property type="entry name" value="T3SS_SynN"/>
</dbReference>
<dbReference type="EMBL" id="CP041614">
    <property type="protein sequence ID" value="QDO86357.1"/>
    <property type="molecule type" value="Genomic_DNA"/>
</dbReference>
<evidence type="ECO:0000313" key="1">
    <source>
        <dbReference type="EMBL" id="QDO86357.1"/>
    </source>
</evidence>
<organism evidence="1 2">
    <name type="scientific">Shewanella psychropiezotolerans</name>
    <dbReference type="NCBI Taxonomy" id="2593655"/>
    <lineage>
        <taxon>Bacteria</taxon>
        <taxon>Pseudomonadati</taxon>
        <taxon>Pseudomonadota</taxon>
        <taxon>Gammaproteobacteria</taxon>
        <taxon>Alteromonadales</taxon>
        <taxon>Shewanellaceae</taxon>
        <taxon>Shewanella</taxon>
    </lineage>
</organism>
<dbReference type="Proteomes" id="UP000315947">
    <property type="component" value="Chromosome"/>
</dbReference>
<name>A0ABX5X6I4_9GAMM</name>